<organism evidence="1 2">
    <name type="scientific">Variovorax humicola</name>
    <dbReference type="NCBI Taxonomy" id="1769758"/>
    <lineage>
        <taxon>Bacteria</taxon>
        <taxon>Pseudomonadati</taxon>
        <taxon>Pseudomonadota</taxon>
        <taxon>Betaproteobacteria</taxon>
        <taxon>Burkholderiales</taxon>
        <taxon>Comamonadaceae</taxon>
        <taxon>Variovorax</taxon>
    </lineage>
</organism>
<dbReference type="EMBL" id="JBBKZV010000078">
    <property type="protein sequence ID" value="MEJ8827493.1"/>
    <property type="molecule type" value="Genomic_DNA"/>
</dbReference>
<dbReference type="Proteomes" id="UP001363010">
    <property type="component" value="Unassembled WGS sequence"/>
</dbReference>
<protein>
    <submittedName>
        <fullName evidence="1">IS21 family transposase</fullName>
    </submittedName>
</protein>
<evidence type="ECO:0000313" key="2">
    <source>
        <dbReference type="Proteomes" id="UP001363010"/>
    </source>
</evidence>
<dbReference type="RefSeq" id="WP_422823061.1">
    <property type="nucleotide sequence ID" value="NZ_JBBKZV010000078.1"/>
</dbReference>
<keyword evidence="2" id="KW-1185">Reference proteome</keyword>
<sequence length="63" mass="6593">LVADALATIDANTPDQGSQLSLIQEHPLIQSADVYADLFARGAARPVPPAPSATIPGTHHEHE</sequence>
<name>A0ABU8WD86_9BURK</name>
<evidence type="ECO:0000313" key="1">
    <source>
        <dbReference type="EMBL" id="MEJ8827493.1"/>
    </source>
</evidence>
<comment type="caution">
    <text evidence="1">The sequence shown here is derived from an EMBL/GenBank/DDBJ whole genome shotgun (WGS) entry which is preliminary data.</text>
</comment>
<proteinExistence type="predicted"/>
<accession>A0ABU8WD86</accession>
<reference evidence="1 2" key="1">
    <citation type="submission" date="2024-03" db="EMBL/GenBank/DDBJ databases">
        <title>Novel species of the genus Variovorax.</title>
        <authorList>
            <person name="Liu Q."/>
            <person name="Xin Y.-H."/>
        </authorList>
    </citation>
    <scope>NUCLEOTIDE SEQUENCE [LARGE SCALE GENOMIC DNA]</scope>
    <source>
        <strain evidence="1 2">KACC 18501</strain>
    </source>
</reference>
<gene>
    <name evidence="1" type="ORF">WKW80_36890</name>
</gene>
<feature type="non-terminal residue" evidence="1">
    <location>
        <position position="1"/>
    </location>
</feature>